<dbReference type="PANTHER" id="PTHR30204">
    <property type="entry name" value="REDOX-CYCLING DRUG-SENSING TRANSCRIPTIONAL ACTIVATOR SOXR"/>
    <property type="match status" value="1"/>
</dbReference>
<dbReference type="CDD" id="cd01106">
    <property type="entry name" value="HTH_TipAL-Mta"/>
    <property type="match status" value="1"/>
</dbReference>
<feature type="domain" description="HTH merR-type" evidence="5">
    <location>
        <begin position="1"/>
        <end position="70"/>
    </location>
</feature>
<dbReference type="EMBL" id="BJCC01000025">
    <property type="protein sequence ID" value="GCF95028.1"/>
    <property type="molecule type" value="Genomic_DNA"/>
</dbReference>
<dbReference type="Pfam" id="PF13411">
    <property type="entry name" value="MerR_1"/>
    <property type="match status" value="1"/>
</dbReference>
<dbReference type="Pfam" id="PF07739">
    <property type="entry name" value="TipAS"/>
    <property type="match status" value="1"/>
</dbReference>
<dbReference type="InterPro" id="IPR047057">
    <property type="entry name" value="MerR_fam"/>
</dbReference>
<dbReference type="GO" id="GO:0003700">
    <property type="term" value="F:DNA-binding transcription factor activity"/>
    <property type="evidence" value="ECO:0007669"/>
    <property type="project" value="InterPro"/>
</dbReference>
<dbReference type="OrthoDB" id="9814833at2"/>
<dbReference type="InterPro" id="IPR012925">
    <property type="entry name" value="TipAS_dom"/>
</dbReference>
<evidence type="ECO:0000256" key="3">
    <source>
        <dbReference type="ARBA" id="ARBA00023159"/>
    </source>
</evidence>
<evidence type="ECO:0000259" key="5">
    <source>
        <dbReference type="PROSITE" id="PS50937"/>
    </source>
</evidence>
<dbReference type="PROSITE" id="PS50937">
    <property type="entry name" value="HTH_MERR_2"/>
    <property type="match status" value="1"/>
</dbReference>
<dbReference type="SMART" id="SM00422">
    <property type="entry name" value="HTH_MERR"/>
    <property type="match status" value="1"/>
</dbReference>
<keyword evidence="3" id="KW-0010">Activator</keyword>
<dbReference type="Gene3D" id="1.10.490.50">
    <property type="entry name" value="Antibiotic binding domain of TipA-like multidrug resistance regulators"/>
    <property type="match status" value="1"/>
</dbReference>
<evidence type="ECO:0000313" key="6">
    <source>
        <dbReference type="EMBL" id="GCF95028.1"/>
    </source>
</evidence>
<proteinExistence type="predicted"/>
<dbReference type="SUPFAM" id="SSF46955">
    <property type="entry name" value="Putative DNA-binding domain"/>
    <property type="match status" value="1"/>
</dbReference>
<sequence length="251" mass="29397">MYTIKQLAELSGVTTRTLRYYDQIGLLEPSTFSAVGYRLYRQPEVERLQQILLYRSMDLPLKEIKQILDQPDFDLEQTLLEQYQRLVSKRQTIDDLLVTIQQTLAHHKGEITMSNQEKFEAFKRQAMAENEQQYGKVLRETYDLQTIDASNQKWASLTEMEYQTMQEAEEELLESLRVYLAQPELLSKEAQAVFQAHQAWLKYSLETLTPEMHRGLGEMYVADERFTSYYDERAGVGAAKALRAIIFHYAE</sequence>
<dbReference type="SUPFAM" id="SSF89082">
    <property type="entry name" value="Antibiotic binding domain of TipA-like multidrug resistance regulators"/>
    <property type="match status" value="1"/>
</dbReference>
<name>A0A4P5PFK1_9ENTE</name>
<reference evidence="7" key="1">
    <citation type="submission" date="2019-02" db="EMBL/GenBank/DDBJ databases">
        <title>Draft genome sequence of Enterococcus sp. Gos25-1.</title>
        <authorList>
            <person name="Tanaka N."/>
            <person name="Shiwa Y."/>
            <person name="Fujita N."/>
        </authorList>
    </citation>
    <scope>NUCLEOTIDE SEQUENCE [LARGE SCALE GENOMIC DNA]</scope>
    <source>
        <strain evidence="7">Gos25-1</strain>
    </source>
</reference>
<dbReference type="InterPro" id="IPR036244">
    <property type="entry name" value="TipA-like_antibiotic-bd"/>
</dbReference>
<protein>
    <submittedName>
        <fullName evidence="6">MerR family transcriptional regulator</fullName>
    </submittedName>
</protein>
<dbReference type="RefSeq" id="WP_146623429.1">
    <property type="nucleotide sequence ID" value="NZ_BJCC01000025.1"/>
</dbReference>
<keyword evidence="2" id="KW-0238">DNA-binding</keyword>
<dbReference type="InterPro" id="IPR009061">
    <property type="entry name" value="DNA-bd_dom_put_sf"/>
</dbReference>
<dbReference type="GO" id="GO:0003677">
    <property type="term" value="F:DNA binding"/>
    <property type="evidence" value="ECO:0007669"/>
    <property type="project" value="UniProtKB-KW"/>
</dbReference>
<dbReference type="Proteomes" id="UP000290567">
    <property type="component" value="Unassembled WGS sequence"/>
</dbReference>
<gene>
    <name evidence="6" type="ORF">NRIC_29190</name>
</gene>
<dbReference type="InterPro" id="IPR000551">
    <property type="entry name" value="MerR-type_HTH_dom"/>
</dbReference>
<dbReference type="Gene3D" id="1.10.1660.10">
    <property type="match status" value="1"/>
</dbReference>
<evidence type="ECO:0000256" key="2">
    <source>
        <dbReference type="ARBA" id="ARBA00023125"/>
    </source>
</evidence>
<keyword evidence="4" id="KW-0804">Transcription</keyword>
<organism evidence="6 7">
    <name type="scientific">Enterococcus florum</name>
    <dbReference type="NCBI Taxonomy" id="2480627"/>
    <lineage>
        <taxon>Bacteria</taxon>
        <taxon>Bacillati</taxon>
        <taxon>Bacillota</taxon>
        <taxon>Bacilli</taxon>
        <taxon>Lactobacillales</taxon>
        <taxon>Enterococcaceae</taxon>
        <taxon>Enterococcus</taxon>
    </lineage>
</organism>
<accession>A0A4P5PFK1</accession>
<evidence type="ECO:0000313" key="7">
    <source>
        <dbReference type="Proteomes" id="UP000290567"/>
    </source>
</evidence>
<keyword evidence="1" id="KW-0805">Transcription regulation</keyword>
<keyword evidence="7" id="KW-1185">Reference proteome</keyword>
<dbReference type="PRINTS" id="PR00040">
    <property type="entry name" value="HTHMERR"/>
</dbReference>
<evidence type="ECO:0000256" key="1">
    <source>
        <dbReference type="ARBA" id="ARBA00023015"/>
    </source>
</evidence>
<dbReference type="PANTHER" id="PTHR30204:SF90">
    <property type="entry name" value="HTH-TYPE TRANSCRIPTIONAL ACTIVATOR MTA"/>
    <property type="match status" value="1"/>
</dbReference>
<comment type="caution">
    <text evidence="6">The sequence shown here is derived from an EMBL/GenBank/DDBJ whole genome shotgun (WGS) entry which is preliminary data.</text>
</comment>
<dbReference type="AlphaFoldDB" id="A0A4P5PFK1"/>
<evidence type="ECO:0000256" key="4">
    <source>
        <dbReference type="ARBA" id="ARBA00023163"/>
    </source>
</evidence>